<dbReference type="SMART" id="SM00326">
    <property type="entry name" value="SH3"/>
    <property type="match status" value="4"/>
</dbReference>
<evidence type="ECO:0000256" key="4">
    <source>
        <dbReference type="ARBA" id="ARBA00023136"/>
    </source>
</evidence>
<comment type="caution">
    <text evidence="7">The sequence shown here is derived from an EMBL/GenBank/DDBJ whole genome shotgun (WGS) entry which is preliminary data.</text>
</comment>
<organism evidence="7 8">
    <name type="scientific">Holothuria leucospilota</name>
    <name type="common">Black long sea cucumber</name>
    <name type="synonym">Mertensiothuria leucospilota</name>
    <dbReference type="NCBI Taxonomy" id="206669"/>
    <lineage>
        <taxon>Eukaryota</taxon>
        <taxon>Metazoa</taxon>
        <taxon>Echinodermata</taxon>
        <taxon>Eleutherozoa</taxon>
        <taxon>Echinozoa</taxon>
        <taxon>Holothuroidea</taxon>
        <taxon>Aspidochirotacea</taxon>
        <taxon>Aspidochirotida</taxon>
        <taxon>Holothuriidae</taxon>
        <taxon>Holothuria</taxon>
    </lineage>
</organism>
<proteinExistence type="predicted"/>
<dbReference type="InterPro" id="IPR036028">
    <property type="entry name" value="SH3-like_dom_sf"/>
</dbReference>
<dbReference type="PANTHER" id="PTHR14167">
    <property type="entry name" value="SH3 DOMAIN-CONTAINING"/>
    <property type="match status" value="1"/>
</dbReference>
<dbReference type="AlphaFoldDB" id="A0A9Q1H606"/>
<evidence type="ECO:0000313" key="7">
    <source>
        <dbReference type="EMBL" id="KAJ8034529.1"/>
    </source>
</evidence>
<protein>
    <submittedName>
        <fullName evidence="7">Intersectin-1</fullName>
    </submittedName>
</protein>
<keyword evidence="2 5" id="KW-0728">SH3 domain</keyword>
<dbReference type="PRINTS" id="PR00499">
    <property type="entry name" value="P67PHOX"/>
</dbReference>
<reference evidence="7" key="1">
    <citation type="submission" date="2021-10" db="EMBL/GenBank/DDBJ databases">
        <title>Tropical sea cucumber genome reveals ecological adaptation and Cuvierian tubules defense mechanism.</title>
        <authorList>
            <person name="Chen T."/>
        </authorList>
    </citation>
    <scope>NUCLEOTIDE SEQUENCE</scope>
    <source>
        <strain evidence="7">Nanhai2018</strain>
        <tissue evidence="7">Muscle</tissue>
    </source>
</reference>
<evidence type="ECO:0000256" key="2">
    <source>
        <dbReference type="ARBA" id="ARBA00022443"/>
    </source>
</evidence>
<comment type="subcellular location">
    <subcellularLocation>
        <location evidence="1">Membrane</location>
        <topology evidence="1">Peripheral membrane protein</topology>
    </subcellularLocation>
</comment>
<dbReference type="OrthoDB" id="27823at2759"/>
<evidence type="ECO:0000313" key="8">
    <source>
        <dbReference type="Proteomes" id="UP001152320"/>
    </source>
</evidence>
<keyword evidence="4" id="KW-0472">Membrane</keyword>
<dbReference type="Proteomes" id="UP001152320">
    <property type="component" value="Chromosome 10"/>
</dbReference>
<keyword evidence="8" id="KW-1185">Reference proteome</keyword>
<feature type="domain" description="SH3" evidence="6">
    <location>
        <begin position="433"/>
        <end position="492"/>
    </location>
</feature>
<gene>
    <name evidence="7" type="ORF">HOLleu_21409</name>
</gene>
<dbReference type="Pfam" id="PF14604">
    <property type="entry name" value="SH3_9"/>
    <property type="match status" value="1"/>
</dbReference>
<evidence type="ECO:0000256" key="1">
    <source>
        <dbReference type="ARBA" id="ARBA00004170"/>
    </source>
</evidence>
<keyword evidence="3" id="KW-0175">Coiled coil</keyword>
<dbReference type="EMBL" id="JAIZAY010000010">
    <property type="protein sequence ID" value="KAJ8034529.1"/>
    <property type="molecule type" value="Genomic_DNA"/>
</dbReference>
<feature type="domain" description="SH3" evidence="6">
    <location>
        <begin position="275"/>
        <end position="334"/>
    </location>
</feature>
<dbReference type="Pfam" id="PF00018">
    <property type="entry name" value="SH3_1"/>
    <property type="match status" value="2"/>
</dbReference>
<feature type="domain" description="SH3" evidence="6">
    <location>
        <begin position="364"/>
        <end position="423"/>
    </location>
</feature>
<sequence>MQEWFAAKHFATLLWKSLGNDSLYALLYDVLPQISPIDLHYILRFTSYLCPPSCHLIMDFLSQTHLTVNGVIPEYIMNCICLCFAEYKQENLPAMRDWDKAVMKQGMDLVVAKLCRKVIVIRSDDSRIMQQSKVAMLKYAASVGILVKEVHLIDVVLEVDEASITITSGVTFDIFNMIEILEMSRWDQHLEQKDYKSIVTLVLCSNSIKTARLHFPSQPPEVEKEVLGDLVIYDKTVEWIIGPKLIQTLNMDTFKWEVTLQTSDVHATALKEIAAAKVGAQVEKKVEMEKLQDLTIRVGDIITDITLVHNGWWQGKVNGKTGMFPCNFVKVVILNPSKPAARTRGVNGQVDTGPIQRDENTSEKAVLWAKVIAYYEPQEDDELSLEVNERIEVTNQSQHWWWEGIAKGKKGMFPSNYVMLLPEEKETEQHNNETPVVVEVMHNYNAVEPDELTIKVGDIITNISVVGDGWWSGLVNERKGMFPSHFVKVCKGTSEISAQNQIARVVTSRAPQSDGELFLVEDDIIEITSQLDPLWWEGIVNGFQGRFPSKCVAPIQEDEELVE</sequence>
<evidence type="ECO:0000256" key="5">
    <source>
        <dbReference type="PROSITE-ProRule" id="PRU00192"/>
    </source>
</evidence>
<feature type="domain" description="SH3" evidence="6">
    <location>
        <begin position="498"/>
        <end position="557"/>
    </location>
</feature>
<evidence type="ECO:0000259" key="6">
    <source>
        <dbReference type="PROSITE" id="PS50002"/>
    </source>
</evidence>
<dbReference type="Gene3D" id="2.30.30.40">
    <property type="entry name" value="SH3 Domains"/>
    <property type="match status" value="4"/>
</dbReference>
<dbReference type="InterPro" id="IPR050384">
    <property type="entry name" value="Endophilin_SH3RF"/>
</dbReference>
<dbReference type="InterPro" id="IPR001452">
    <property type="entry name" value="SH3_domain"/>
</dbReference>
<name>A0A9Q1H606_HOLLE</name>
<dbReference type="Pfam" id="PF07653">
    <property type="entry name" value="SH3_2"/>
    <property type="match status" value="1"/>
</dbReference>
<accession>A0A9Q1H606</accession>
<dbReference type="PROSITE" id="PS50002">
    <property type="entry name" value="SH3"/>
    <property type="match status" value="4"/>
</dbReference>
<dbReference type="PANTHER" id="PTHR14167:SF81">
    <property type="entry name" value="ENDOPHILIN-A"/>
    <property type="match status" value="1"/>
</dbReference>
<dbReference type="SUPFAM" id="SSF50044">
    <property type="entry name" value="SH3-domain"/>
    <property type="match status" value="4"/>
</dbReference>
<evidence type="ECO:0000256" key="3">
    <source>
        <dbReference type="ARBA" id="ARBA00023054"/>
    </source>
</evidence>